<accession>A0A1G4I0I3</accession>
<name>A0A1G4I0I3_TRYEQ</name>
<keyword evidence="1" id="KW-0175">Coiled coil</keyword>
<feature type="region of interest" description="Disordered" evidence="2">
    <location>
        <begin position="749"/>
        <end position="797"/>
    </location>
</feature>
<dbReference type="VEuPathDB" id="TriTrypDB:TEOVI_000703100"/>
<feature type="compositionally biased region" description="Basic and acidic residues" evidence="2">
    <location>
        <begin position="770"/>
        <end position="791"/>
    </location>
</feature>
<feature type="compositionally biased region" description="Basic and acidic residues" evidence="2">
    <location>
        <begin position="121"/>
        <end position="130"/>
    </location>
</feature>
<sequence>MAQHSEASDPGSSLRWVLYEDVYYAAIVVPAEEAPVDVPADNQFVYFLGSESGSVVPLTAVEPFDMNNQERMNHPAAAAGVAVAKQLIMGTGSGENESADGDNEWTARPSREKRTKKGKERKATGKKRDGAAVPLKKTRKNARIMDNEDDYTASSSDERNSGTSEGSEESSFSREDEEEEEGVGLGHWREIEKSLGFTPTSKGKKGSNATKNTSRRGFSSPSERRPGDYVGFFDSCAGSPVAPFVAEINYYHRKAVDEAKASDCALNLQQSALIRAVEARLVALRAEVLHLRRLIRDAESENEEQLETEELKNIRNRIKFLEDSFSVEEIVKQELHMEKITPPQHERKRRRAATQLFSFVDTSFGYLLDAASATALPRESAAALLDVYGSQKRERERFVASKQGLGKLGLRAPKASVMENWRRSREMIVLDPMSDKRPVSRRFSQTLRKVDQRARECYNAASHKTNDIIPRQRRPTTIYNFNDLRFENERHSESCMEDGVDLVGYNALGLGFNVTTDTAVAIDADADIPVLSPLKTSFDPRATFIIDASATAPDSLAAQQHGYYSAQCSQTLRLPSQESLWGRSEVPDAAGCDATMASQHMRSISRTGRSLSRAGSMSRASSRASSVMWDATSGTSRKHGRSNASSVARGSRNAGDWRSSAKRVILEQLTLYLRGLRGKPAVLNKEDFSHTAKELLGRALKAESKRKGISLSLQATNLRATLEKDVETRLRKSVDNYVLRHFVNNQVPNRHKSVDIDSGSHASKHRSETRRREDDGEENRTTIINEDRETDSPVYDQ</sequence>
<reference evidence="3" key="1">
    <citation type="submission" date="2016-09" db="EMBL/GenBank/DDBJ databases">
        <authorList>
            <person name="Hebert L."/>
            <person name="Moumen B."/>
        </authorList>
    </citation>
    <scope>NUCLEOTIDE SEQUENCE [LARGE SCALE GENOMIC DNA]</scope>
    <source>
        <strain evidence="3">OVI</strain>
    </source>
</reference>
<feature type="compositionally biased region" description="Polar residues" evidence="2">
    <location>
        <begin position="197"/>
        <end position="221"/>
    </location>
</feature>
<organism evidence="3 4">
    <name type="scientific">Trypanosoma equiperdum</name>
    <dbReference type="NCBI Taxonomy" id="5694"/>
    <lineage>
        <taxon>Eukaryota</taxon>
        <taxon>Discoba</taxon>
        <taxon>Euglenozoa</taxon>
        <taxon>Kinetoplastea</taxon>
        <taxon>Metakinetoplastina</taxon>
        <taxon>Trypanosomatida</taxon>
        <taxon>Trypanosomatidae</taxon>
        <taxon>Trypanosoma</taxon>
    </lineage>
</organism>
<evidence type="ECO:0000256" key="2">
    <source>
        <dbReference type="SAM" id="MobiDB-lite"/>
    </source>
</evidence>
<feature type="coiled-coil region" evidence="1">
    <location>
        <begin position="274"/>
        <end position="324"/>
    </location>
</feature>
<feature type="compositionally biased region" description="Basic residues" evidence="2">
    <location>
        <begin position="111"/>
        <end position="120"/>
    </location>
</feature>
<feature type="compositionally biased region" description="Low complexity" evidence="2">
    <location>
        <begin position="609"/>
        <end position="626"/>
    </location>
</feature>
<gene>
    <name evidence="3" type="ORF">TEOVI_000703100</name>
</gene>
<evidence type="ECO:0000256" key="1">
    <source>
        <dbReference type="SAM" id="Coils"/>
    </source>
</evidence>
<evidence type="ECO:0000313" key="3">
    <source>
        <dbReference type="EMBL" id="SCU65109.1"/>
    </source>
</evidence>
<dbReference type="GeneID" id="92380965"/>
<dbReference type="EMBL" id="CZPT02000213">
    <property type="protein sequence ID" value="SCU65109.1"/>
    <property type="molecule type" value="Genomic_DNA"/>
</dbReference>
<dbReference type="AlphaFoldDB" id="A0A1G4I0I3"/>
<feature type="region of interest" description="Disordered" evidence="2">
    <location>
        <begin position="91"/>
        <end position="224"/>
    </location>
</feature>
<dbReference type="RefSeq" id="XP_067076764.1">
    <property type="nucleotide sequence ID" value="XM_067220663.1"/>
</dbReference>
<proteinExistence type="predicted"/>
<comment type="caution">
    <text evidence="3">The sequence shown here is derived from an EMBL/GenBank/DDBJ whole genome shotgun (WGS) entry which is preliminary data.</text>
</comment>
<feature type="compositionally biased region" description="Polar residues" evidence="2">
    <location>
        <begin position="598"/>
        <end position="608"/>
    </location>
</feature>
<evidence type="ECO:0000313" key="4">
    <source>
        <dbReference type="Proteomes" id="UP000195570"/>
    </source>
</evidence>
<protein>
    <submittedName>
        <fullName evidence="3">Uncharacterized protein</fullName>
    </submittedName>
</protein>
<keyword evidence="4" id="KW-1185">Reference proteome</keyword>
<dbReference type="Proteomes" id="UP000195570">
    <property type="component" value="Unassembled WGS sequence"/>
</dbReference>
<feature type="region of interest" description="Disordered" evidence="2">
    <location>
        <begin position="598"/>
        <end position="654"/>
    </location>
</feature>